<evidence type="ECO:0000313" key="1">
    <source>
        <dbReference type="EMBL" id="MBC8587660.1"/>
    </source>
</evidence>
<keyword evidence="2" id="KW-1185">Reference proteome</keyword>
<organism evidence="1 2">
    <name type="scientific">Paratissierella segnis</name>
    <dbReference type="NCBI Taxonomy" id="2763679"/>
    <lineage>
        <taxon>Bacteria</taxon>
        <taxon>Bacillati</taxon>
        <taxon>Bacillota</taxon>
        <taxon>Tissierellia</taxon>
        <taxon>Tissierellales</taxon>
        <taxon>Tissierellaceae</taxon>
        <taxon>Paratissierella</taxon>
    </lineage>
</organism>
<sequence>MKKLFTKKTISLIMVILVMISTIGFANAGGNDVVIKSIIFQDENNNMVYVDYAEAIEQSLEGDKALYDAIVHYVGIAEEKGRLVYLETEAGVYLDYGKALTDNLSRLADIIDVEKYIVRGEIKYTHELWIDDGKPVITDPEAKPAQLVSITEVDGIEVEIGTTEETAKSMLPSSTTILDSRDRTHTVALDWAIENYDKDVIGNYNAIGRFELPRGVVNKKGIDLKVEAIVKVFEPVVEPEFPVEVESVFIIKSEITENTYANINIKEEYVSIVEEVKVDGKLANQIEDNSAQWRIKVEEETTAEDLKGRISVSTIVKEGKVQVGLYKNYRIAGNGINFGELKGSFYIKNKITGKEYKEGTSPWNSKYLYQMKDIPIGEYTIHFDVPEGMDILKVQIGNSYDETDYDAETNPLVVKETGKGIYDNVIILLKDKALE</sequence>
<dbReference type="RefSeq" id="WP_262429114.1">
    <property type="nucleotide sequence ID" value="NZ_JACRTG010000016.1"/>
</dbReference>
<comment type="caution">
    <text evidence="1">The sequence shown here is derived from an EMBL/GenBank/DDBJ whole genome shotgun (WGS) entry which is preliminary data.</text>
</comment>
<dbReference type="AlphaFoldDB" id="A0A926ESD8"/>
<gene>
    <name evidence="1" type="ORF">H8707_05330</name>
</gene>
<name>A0A926ESD8_9FIRM</name>
<proteinExistence type="predicted"/>
<accession>A0A926ESD8</accession>
<reference evidence="1" key="1">
    <citation type="submission" date="2020-08" db="EMBL/GenBank/DDBJ databases">
        <title>Genome public.</title>
        <authorList>
            <person name="Liu C."/>
            <person name="Sun Q."/>
        </authorList>
    </citation>
    <scope>NUCLEOTIDE SEQUENCE</scope>
    <source>
        <strain evidence="1">BX21</strain>
    </source>
</reference>
<dbReference type="EMBL" id="JACRTG010000016">
    <property type="protein sequence ID" value="MBC8587660.1"/>
    <property type="molecule type" value="Genomic_DNA"/>
</dbReference>
<dbReference type="Proteomes" id="UP000601171">
    <property type="component" value="Unassembled WGS sequence"/>
</dbReference>
<evidence type="ECO:0000313" key="2">
    <source>
        <dbReference type="Proteomes" id="UP000601171"/>
    </source>
</evidence>
<protein>
    <submittedName>
        <fullName evidence="1">Uncharacterized protein</fullName>
    </submittedName>
</protein>